<dbReference type="PANTHER" id="PTHR37694">
    <property type="entry name" value="SLR8022 PROTEIN"/>
    <property type="match status" value="1"/>
</dbReference>
<sequence>MSKIYNLNADTKVIAKSVVSKRIFDCKNAHVDVFAFDAGEELDHEMLFCDSLAWVVEGGASLHYGEKQMRLGGEQACLIEKKVWRKLVFNEPTKYVSIDFKEDLMIDHLPKAAIFSLVDAVEYEKGKIVSKTLVKNENGSMSLLSFDTDQELSTHAAPGDALLIALDGEMKLTIGDEHFDIKKGDTIVLPGKIPHGLKIKDKFKMLLIVTKDKM</sequence>
<accession>A0A0M5MEH3</accession>
<dbReference type="PATRIC" id="fig|199.248.peg.1461"/>
<dbReference type="Pfam" id="PF07883">
    <property type="entry name" value="Cupin_2"/>
    <property type="match status" value="1"/>
</dbReference>
<dbReference type="EMBL" id="CP012541">
    <property type="protein sequence ID" value="ALF48067.1"/>
    <property type="molecule type" value="Genomic_DNA"/>
</dbReference>
<dbReference type="Proteomes" id="UP000066049">
    <property type="component" value="Chromosome"/>
</dbReference>
<dbReference type="InterPro" id="IPR014710">
    <property type="entry name" value="RmlC-like_jellyroll"/>
</dbReference>
<protein>
    <submittedName>
        <fullName evidence="2">Cupin domain-containing protein</fullName>
    </submittedName>
</protein>
<dbReference type="KEGG" id="ccoc:CCON33237_1415"/>
<reference evidence="3" key="1">
    <citation type="submission" date="2015-08" db="EMBL/GenBank/DDBJ databases">
        <title>Comparative genomics of the Campylobacter concisus group.</title>
        <authorList>
            <person name="Miller W.G."/>
            <person name="Yee E."/>
            <person name="Chapman M.H."/>
            <person name="Huynh S."/>
            <person name="Bono J.L."/>
            <person name="On S.L.W."/>
            <person name="St Leger J."/>
            <person name="Foster G."/>
            <person name="Parker C.T."/>
        </authorList>
    </citation>
    <scope>NUCLEOTIDE SEQUENCE [LARGE SCALE GENOMIC DNA]</scope>
    <source>
        <strain evidence="3">ATCC 33237</strain>
    </source>
</reference>
<dbReference type="SUPFAM" id="SSF51182">
    <property type="entry name" value="RmlC-like cupins"/>
    <property type="match status" value="2"/>
</dbReference>
<dbReference type="InterPro" id="IPR011051">
    <property type="entry name" value="RmlC_Cupin_sf"/>
</dbReference>
<dbReference type="GeneID" id="28663095"/>
<evidence type="ECO:0000259" key="1">
    <source>
        <dbReference type="Pfam" id="PF07883"/>
    </source>
</evidence>
<gene>
    <name evidence="2" type="ORF">CCON33237_1415</name>
</gene>
<proteinExistence type="predicted"/>
<dbReference type="RefSeq" id="WP_054197006.1">
    <property type="nucleotide sequence ID" value="NZ_CABMKQ010000042.1"/>
</dbReference>
<organism evidence="2 3">
    <name type="scientific">Campylobacter concisus</name>
    <dbReference type="NCBI Taxonomy" id="199"/>
    <lineage>
        <taxon>Bacteria</taxon>
        <taxon>Pseudomonadati</taxon>
        <taxon>Campylobacterota</taxon>
        <taxon>Epsilonproteobacteria</taxon>
        <taxon>Campylobacterales</taxon>
        <taxon>Campylobacteraceae</taxon>
        <taxon>Campylobacter</taxon>
    </lineage>
</organism>
<dbReference type="InterPro" id="IPR013096">
    <property type="entry name" value="Cupin_2"/>
</dbReference>
<feature type="domain" description="Cupin type-2" evidence="1">
    <location>
        <begin position="151"/>
        <end position="206"/>
    </location>
</feature>
<evidence type="ECO:0000313" key="2">
    <source>
        <dbReference type="EMBL" id="ALF48067.1"/>
    </source>
</evidence>
<dbReference type="Gene3D" id="2.60.120.10">
    <property type="entry name" value="Jelly Rolls"/>
    <property type="match status" value="2"/>
</dbReference>
<name>A0A0M5MEH3_9BACT</name>
<dbReference type="AlphaFoldDB" id="A0A0M5MEH3"/>
<evidence type="ECO:0000313" key="3">
    <source>
        <dbReference type="Proteomes" id="UP000066049"/>
    </source>
</evidence>
<dbReference type="CDD" id="cd02230">
    <property type="entry name" value="cupin_HP0902-like"/>
    <property type="match status" value="1"/>
</dbReference>
<dbReference type="PANTHER" id="PTHR37694:SF1">
    <property type="entry name" value="SLR8022 PROTEIN"/>
    <property type="match status" value="1"/>
</dbReference>